<dbReference type="Gene3D" id="3.40.50.1000">
    <property type="entry name" value="HAD superfamily/HAD-like"/>
    <property type="match status" value="1"/>
</dbReference>
<evidence type="ECO:0000313" key="4">
    <source>
        <dbReference type="EMBL" id="UTV30426.1"/>
    </source>
</evidence>
<dbReference type="PANTHER" id="PTHR43344:SF13">
    <property type="entry name" value="PHOSPHATASE RV3661-RELATED"/>
    <property type="match status" value="1"/>
</dbReference>
<dbReference type="Gene3D" id="1.20.1440.100">
    <property type="entry name" value="SG protein - dephosphorylation function"/>
    <property type="match status" value="1"/>
</dbReference>
<dbReference type="InterPro" id="IPR050582">
    <property type="entry name" value="HAD-like_SerB"/>
</dbReference>
<dbReference type="Proteomes" id="UP001057998">
    <property type="component" value="Chromosome 2"/>
</dbReference>
<reference evidence="4" key="1">
    <citation type="submission" date="2022-07" db="EMBL/GenBank/DDBJ databases">
        <title>Genome sequencing of Photobacterium atrarenae GJH2-4.</title>
        <authorList>
            <person name="Park S.-J."/>
        </authorList>
    </citation>
    <scope>NUCLEOTIDE SEQUENCE</scope>
    <source>
        <strain evidence="4">GJH2-4</strain>
    </source>
</reference>
<dbReference type="InterPro" id="IPR006385">
    <property type="entry name" value="HAD_hydro_SerB1"/>
</dbReference>
<organism evidence="4 5">
    <name type="scientific">Photobacterium atrarenae</name>
    <dbReference type="NCBI Taxonomy" id="865757"/>
    <lineage>
        <taxon>Bacteria</taxon>
        <taxon>Pseudomonadati</taxon>
        <taxon>Pseudomonadota</taxon>
        <taxon>Gammaproteobacteria</taxon>
        <taxon>Vibrionales</taxon>
        <taxon>Vibrionaceae</taxon>
        <taxon>Photobacterium</taxon>
    </lineage>
</organism>
<keyword evidence="3" id="KW-0460">Magnesium</keyword>
<evidence type="ECO:0000256" key="3">
    <source>
        <dbReference type="ARBA" id="ARBA00022842"/>
    </source>
</evidence>
<dbReference type="SUPFAM" id="SSF56784">
    <property type="entry name" value="HAD-like"/>
    <property type="match status" value="1"/>
</dbReference>
<proteinExistence type="predicted"/>
<dbReference type="Pfam" id="PF12710">
    <property type="entry name" value="HAD"/>
    <property type="match status" value="1"/>
</dbReference>
<name>A0ABY5GMM8_9GAMM</name>
<keyword evidence="5" id="KW-1185">Reference proteome</keyword>
<evidence type="ECO:0000256" key="1">
    <source>
        <dbReference type="ARBA" id="ARBA00022723"/>
    </source>
</evidence>
<sequence length="219" mass="24657">MSQPLYVFDMDDTLFDADCAMLWNAFLVEEGIVTTPGFLEQDRQMMVRYANGEMKMEDYLAFAMAPLAGMSKAQLTALVDRCVDKHILPKLFPQAEALIRQLKQDGITMVIISASVAFLVEAIARRIGIEHAIGINLVETEDSYTAAIQGTPSYREGKVTCLEQWLLAQPEGYSEVHFYTDSINDLPLCLHADYAYLVNPCAQLVQHADRENWQVLNWG</sequence>
<evidence type="ECO:0000256" key="2">
    <source>
        <dbReference type="ARBA" id="ARBA00022801"/>
    </source>
</evidence>
<protein>
    <submittedName>
        <fullName evidence="4">HAD-IB family hydrolase</fullName>
    </submittedName>
</protein>
<dbReference type="InterPro" id="IPR036412">
    <property type="entry name" value="HAD-like_sf"/>
</dbReference>
<dbReference type="NCBIfam" id="TIGR01488">
    <property type="entry name" value="HAD-SF-IB"/>
    <property type="match status" value="1"/>
</dbReference>
<gene>
    <name evidence="4" type="ORF">NNL38_17780</name>
</gene>
<dbReference type="NCBIfam" id="TIGR01490">
    <property type="entry name" value="HAD-SF-IB-hyp1"/>
    <property type="match status" value="1"/>
</dbReference>
<dbReference type="GO" id="GO:0016787">
    <property type="term" value="F:hydrolase activity"/>
    <property type="evidence" value="ECO:0007669"/>
    <property type="project" value="UniProtKB-KW"/>
</dbReference>
<dbReference type="InterPro" id="IPR023214">
    <property type="entry name" value="HAD_sf"/>
</dbReference>
<dbReference type="PANTHER" id="PTHR43344">
    <property type="entry name" value="PHOSPHOSERINE PHOSPHATASE"/>
    <property type="match status" value="1"/>
</dbReference>
<keyword evidence="2 4" id="KW-0378">Hydrolase</keyword>
<dbReference type="RefSeq" id="WP_255391784.1">
    <property type="nucleotide sequence ID" value="NZ_CP101509.1"/>
</dbReference>
<dbReference type="CDD" id="cd02612">
    <property type="entry name" value="HAD_PGPPase"/>
    <property type="match status" value="1"/>
</dbReference>
<evidence type="ECO:0000313" key="5">
    <source>
        <dbReference type="Proteomes" id="UP001057998"/>
    </source>
</evidence>
<accession>A0ABY5GMM8</accession>
<dbReference type="EMBL" id="CP101509">
    <property type="protein sequence ID" value="UTV30426.1"/>
    <property type="molecule type" value="Genomic_DNA"/>
</dbReference>
<keyword evidence="1" id="KW-0479">Metal-binding</keyword>